<organism evidence="1 2">
    <name type="scientific">Chitinophaga terrae</name>
    <name type="common">ex Kim and Jung 2007</name>
    <dbReference type="NCBI Taxonomy" id="408074"/>
    <lineage>
        <taxon>Bacteria</taxon>
        <taxon>Pseudomonadati</taxon>
        <taxon>Bacteroidota</taxon>
        <taxon>Chitinophagia</taxon>
        <taxon>Chitinophagales</taxon>
        <taxon>Chitinophagaceae</taxon>
        <taxon>Chitinophaga</taxon>
    </lineage>
</organism>
<dbReference type="AlphaFoldDB" id="A0A1H4FJC3"/>
<dbReference type="STRING" id="408074.SAMN05660909_04457"/>
<proteinExistence type="predicted"/>
<dbReference type="OrthoDB" id="1100725at2"/>
<evidence type="ECO:0000313" key="1">
    <source>
        <dbReference type="EMBL" id="SEA97404.1"/>
    </source>
</evidence>
<gene>
    <name evidence="1" type="ORF">SAMN05660909_04457</name>
</gene>
<reference evidence="2" key="1">
    <citation type="submission" date="2016-10" db="EMBL/GenBank/DDBJ databases">
        <authorList>
            <person name="Varghese N."/>
            <person name="Submissions S."/>
        </authorList>
    </citation>
    <scope>NUCLEOTIDE SEQUENCE [LARGE SCALE GENOMIC DNA]</scope>
    <source>
        <strain evidence="2">DSM 23920</strain>
    </source>
</reference>
<dbReference type="RefSeq" id="WP_089764338.1">
    <property type="nucleotide sequence ID" value="NZ_BKAT01000045.1"/>
</dbReference>
<name>A0A1H4FJC3_9BACT</name>
<dbReference type="EMBL" id="FNRL01000025">
    <property type="protein sequence ID" value="SEA97404.1"/>
    <property type="molecule type" value="Genomic_DNA"/>
</dbReference>
<accession>A0A1H4FJC3</accession>
<keyword evidence="2" id="KW-1185">Reference proteome</keyword>
<sequence length="320" mass="35342">MEKINALIDKLLELKNSGADLATISYYVQLLQAEILHVRTRQHVEQLGKNSNVAVILPVQQPVAVSHETEAQTTTLPPINVANTPAPPAEVINNTAPVEEKPVIAAAANNATPDEVPNNHAAPAGENPVAATEVTDINTAAKKYEVEDINSRFRDEVPLSVNHLAARKSEGHIEKTAQPAANIPEPIKQVSTEALQKQTSLFESYTPPAPAPKKEAGAQPAVSLNDRLKQQQVEVAQKLGGMPVNDLRQAIGINDKYQFIDVLFNGDKDLYERSIKTINEFGSFQEADHWIQREIMIIQGWQEDNKLVQQFYSLLRKRFS</sequence>
<protein>
    <submittedName>
        <fullName evidence="1">Uncharacterized protein</fullName>
    </submittedName>
</protein>
<dbReference type="Proteomes" id="UP000199656">
    <property type="component" value="Unassembled WGS sequence"/>
</dbReference>
<evidence type="ECO:0000313" key="2">
    <source>
        <dbReference type="Proteomes" id="UP000199656"/>
    </source>
</evidence>